<dbReference type="CDD" id="cd06124">
    <property type="entry name" value="cupin_NimR-like_N"/>
    <property type="match status" value="1"/>
</dbReference>
<evidence type="ECO:0000313" key="3">
    <source>
        <dbReference type="EMBL" id="MEC3863339.1"/>
    </source>
</evidence>
<reference evidence="3 4" key="1">
    <citation type="submission" date="2024-01" db="EMBL/GenBank/DDBJ databases">
        <title>Mesobacterium rodlantinim sp. nov., isolated from shallow sea hydrothermal systems off Kueishantao Island.</title>
        <authorList>
            <person name="Su Z."/>
            <person name="Tang K."/>
        </authorList>
    </citation>
    <scope>NUCLEOTIDE SEQUENCE [LARGE SCALE GENOMIC DNA]</scope>
    <source>
        <strain evidence="3 4">TK19101</strain>
    </source>
</reference>
<dbReference type="InterPro" id="IPR018060">
    <property type="entry name" value="HTH_AraC"/>
</dbReference>
<dbReference type="InterPro" id="IPR011051">
    <property type="entry name" value="RmlC_Cupin_sf"/>
</dbReference>
<dbReference type="Gene3D" id="2.60.120.10">
    <property type="entry name" value="Jelly Rolls"/>
    <property type="match status" value="1"/>
</dbReference>
<keyword evidence="4" id="KW-1185">Reference proteome</keyword>
<keyword evidence="1" id="KW-0238">DNA-binding</keyword>
<evidence type="ECO:0000313" key="4">
    <source>
        <dbReference type="Proteomes" id="UP001348149"/>
    </source>
</evidence>
<dbReference type="Pfam" id="PF12833">
    <property type="entry name" value="HTH_18"/>
    <property type="match status" value="1"/>
</dbReference>
<feature type="domain" description="HTH araC/xylS-type" evidence="2">
    <location>
        <begin position="176"/>
        <end position="247"/>
    </location>
</feature>
<protein>
    <submittedName>
        <fullName evidence="3">Helix-turn-helix transcriptional regulator</fullName>
    </submittedName>
</protein>
<accession>A0ABU6HLK6</accession>
<evidence type="ECO:0000256" key="1">
    <source>
        <dbReference type="ARBA" id="ARBA00023125"/>
    </source>
</evidence>
<dbReference type="SUPFAM" id="SSF51182">
    <property type="entry name" value="RmlC-like cupins"/>
    <property type="match status" value="1"/>
</dbReference>
<dbReference type="RefSeq" id="WP_326299409.1">
    <property type="nucleotide sequence ID" value="NZ_JAYLLH010000050.1"/>
</dbReference>
<dbReference type="InterPro" id="IPR014710">
    <property type="entry name" value="RmlC-like_jellyroll"/>
</dbReference>
<sequence length="247" mass="27015">MLGSSSADHLQILPAPIVSLSKTYADGYVSQRHQHTRVQIMHAISGLMLAETTGANWAVPAGYGLIIPPETPHQTRMVGEVELRSIYISVADQVAGSRPPCRIIAMSELMSALVLRLCQMDNRDDGTGRVSYLTQLILLELADAPDAPLALPFPQSDGLRGACARLLADPSINHGIDHWAEQCGMSRSTFTRAFRRETGLSFDAWRQRLRCLAAREYMARGVSLARAAQAVGYASPYTLKRVLEKLG</sequence>
<evidence type="ECO:0000259" key="2">
    <source>
        <dbReference type="PROSITE" id="PS01124"/>
    </source>
</evidence>
<dbReference type="SMART" id="SM00342">
    <property type="entry name" value="HTH_ARAC"/>
    <property type="match status" value="1"/>
</dbReference>
<dbReference type="PANTHER" id="PTHR11019">
    <property type="entry name" value="HTH-TYPE TRANSCRIPTIONAL REGULATOR NIMR"/>
    <property type="match status" value="1"/>
</dbReference>
<dbReference type="PROSITE" id="PS01124">
    <property type="entry name" value="HTH_ARAC_FAMILY_2"/>
    <property type="match status" value="1"/>
</dbReference>
<organism evidence="3 4">
    <name type="scientific">Mesobacterium hydrothermale</name>
    <dbReference type="NCBI Taxonomy" id="3111907"/>
    <lineage>
        <taxon>Bacteria</taxon>
        <taxon>Pseudomonadati</taxon>
        <taxon>Pseudomonadota</taxon>
        <taxon>Alphaproteobacteria</taxon>
        <taxon>Rhodobacterales</taxon>
        <taxon>Roseobacteraceae</taxon>
        <taxon>Mesobacterium</taxon>
    </lineage>
</organism>
<dbReference type="Gene3D" id="1.10.10.60">
    <property type="entry name" value="Homeodomain-like"/>
    <property type="match status" value="1"/>
</dbReference>
<dbReference type="PANTHER" id="PTHR11019:SF159">
    <property type="entry name" value="TRANSCRIPTIONAL REGULATOR-RELATED"/>
    <property type="match status" value="1"/>
</dbReference>
<dbReference type="InterPro" id="IPR003313">
    <property type="entry name" value="AraC-bd"/>
</dbReference>
<dbReference type="Pfam" id="PF02311">
    <property type="entry name" value="AraC_binding"/>
    <property type="match status" value="1"/>
</dbReference>
<comment type="caution">
    <text evidence="3">The sequence shown here is derived from an EMBL/GenBank/DDBJ whole genome shotgun (WGS) entry which is preliminary data.</text>
</comment>
<proteinExistence type="predicted"/>
<name>A0ABU6HLK6_9RHOB</name>
<dbReference type="EMBL" id="JAYLLH010000050">
    <property type="protein sequence ID" value="MEC3863339.1"/>
    <property type="molecule type" value="Genomic_DNA"/>
</dbReference>
<dbReference type="Proteomes" id="UP001348149">
    <property type="component" value="Unassembled WGS sequence"/>
</dbReference>
<gene>
    <name evidence="3" type="ORF">VK792_18780</name>
</gene>